<dbReference type="GO" id="GO:0045004">
    <property type="term" value="P:DNA replication proofreading"/>
    <property type="evidence" value="ECO:0007669"/>
    <property type="project" value="TreeGrafter"/>
</dbReference>
<sequence length="1225" mass="143637">MSRPPYPLDDLNNPLGEEETLYLKTFEYDENDDFEETGRLNIHMWCHNQKSDTCLARVTNFRVYCCLELPSHNLRQIPSDDGDFKKTTYEPENFISWDEELSKKVFESLCHKLGTSTRFRKNVAKEIPFDFHYGKFRDIYYYTGKKKPYLYVFFDTLKGRNDLLDTIKYPVYVKGEGYMQFVMHENKITTTRRMMSKQKCKYTKWFKVKGKKVPIESSLRVSDDPLTEYIINYETMEQVPDTECRDWFVCPKIMSWDGEMYSKNHKQMPNHRRLYDELYLISVVFQYMNRPETMRKYCLIHGECDENDPLLADCEVIKYETERDLLIGFARMFRYLDPDMVMGYNTSSFDYPYLIGRFERNDISVEDIPNTGRLKRDVSSIFELNWSSSGAGKNNIVFLRHKGRIPFDLLPNIKRLYKLRKYTMEYVCQTYLGEGKHPVTAKYMFETYEAMWRNDPGAVDKMTKVAAYCVQDSILPIKLFDNRKLWYHLSSLSSAAGVSILELFTRGEQIRCYSNIADECYKQGIVLSNPQYFDYYYKGGFVAKPIPGVYKYVYTLDFSSLYPSIMQAYNLSIDSIIKIEDWPRFPEGTYESIDFEQEEPFEALSASYRKDLEDKYLLYMSNYPIKFTQDDLSTLYHLGRQEIKRYNFNPENSSEDIDIDPEDLTQKQTVIRRYEVRVIRKVFADGTPGYEGIMPLLERKWVGERKLVKKDMKKCENIEKYKNYNKEDFKKIGREIEDIKEKMTSIEEKIKEIENSVDLSENLDKNSINKKLNKELDEFHEKIAGKMFIYELRDFTKEDFDKNKSLIYVYDASQKAVKVMANSGYGFNGVPTGMLPALPVAICTTALGRKLIGIANDVLTKKFAHLGAKVVYNDTDSSMVCLDINDEDVLSGKINLQQIADEMEYTINGRPEQVLDDGTIIPAIEAVFRSPLTMECENCCQMCPLKPKYYIKAHREMNLEKIKKNGPFKLEDGKPELTTKGILTSKKGNSQFANVVYDDLVNKVIFMDHIVNMLNSLSKRICDFLSDRFDPKDLCRVTELGSNYANENYFMNVFANNLTKLGMPVKPGERLEYLIVRTRHEIETGKDENVGNKCREFSLWDADPLKESIDYCYYIEKGLEMQFDYLFYVGNLNIISDPRLSDLGYKPQFSRCHGVHFSSPIKMIASLIRDYMKLSDQDFAISYMSYGFYYDPKYPRNHYIAFLVDVFVNRICNVIMKYYPLQKSI</sequence>
<evidence type="ECO:0000256" key="4">
    <source>
        <dbReference type="ARBA" id="ARBA00022695"/>
    </source>
</evidence>
<protein>
    <recommendedName>
        <fullName evidence="2">DNA-directed DNA polymerase</fullName>
        <ecNumber evidence="2">2.7.7.7</ecNumber>
    </recommendedName>
</protein>
<dbReference type="InterPro" id="IPR006172">
    <property type="entry name" value="DNA-dir_DNA_pol_B"/>
</dbReference>
<dbReference type="InterPro" id="IPR050240">
    <property type="entry name" value="DNA_pol_type-B"/>
</dbReference>
<name>A0A6C0BE37_9ZZZZ</name>
<dbReference type="InterPro" id="IPR006134">
    <property type="entry name" value="DNA-dir_DNA_pol_B_multi_dom"/>
</dbReference>
<dbReference type="EMBL" id="MN739120">
    <property type="protein sequence ID" value="QHS89849.1"/>
    <property type="molecule type" value="Genomic_DNA"/>
</dbReference>
<dbReference type="GO" id="GO:0008296">
    <property type="term" value="F:3'-5'-DNA exonuclease activity"/>
    <property type="evidence" value="ECO:0007669"/>
    <property type="project" value="TreeGrafter"/>
</dbReference>
<evidence type="ECO:0000259" key="10">
    <source>
        <dbReference type="Pfam" id="PF03104"/>
    </source>
</evidence>
<reference evidence="11" key="1">
    <citation type="journal article" date="2020" name="Nature">
        <title>Giant virus diversity and host interactions through global metagenomics.</title>
        <authorList>
            <person name="Schulz F."/>
            <person name="Roux S."/>
            <person name="Paez-Espino D."/>
            <person name="Jungbluth S."/>
            <person name="Walsh D.A."/>
            <person name="Denef V.J."/>
            <person name="McMahon K.D."/>
            <person name="Konstantinidis K.T."/>
            <person name="Eloe-Fadrosh E.A."/>
            <person name="Kyrpides N.C."/>
            <person name="Woyke T."/>
        </authorList>
    </citation>
    <scope>NUCLEOTIDE SEQUENCE</scope>
    <source>
        <strain evidence="11">GVMAG-M-3300010160-4</strain>
    </source>
</reference>
<dbReference type="InterPro" id="IPR012337">
    <property type="entry name" value="RNaseH-like_sf"/>
</dbReference>
<proteinExistence type="inferred from homology"/>
<evidence type="ECO:0000256" key="7">
    <source>
        <dbReference type="ARBA" id="ARBA00049244"/>
    </source>
</evidence>
<accession>A0A6C0BE37</accession>
<dbReference type="InterPro" id="IPR023211">
    <property type="entry name" value="DNA_pol_palm_dom_sf"/>
</dbReference>
<dbReference type="PANTHER" id="PTHR10322">
    <property type="entry name" value="DNA POLYMERASE CATALYTIC SUBUNIT"/>
    <property type="match status" value="1"/>
</dbReference>
<comment type="catalytic activity">
    <reaction evidence="7">
        <text>DNA(n) + a 2'-deoxyribonucleoside 5'-triphosphate = DNA(n+1) + diphosphate</text>
        <dbReference type="Rhea" id="RHEA:22508"/>
        <dbReference type="Rhea" id="RHEA-COMP:17339"/>
        <dbReference type="Rhea" id="RHEA-COMP:17340"/>
        <dbReference type="ChEBI" id="CHEBI:33019"/>
        <dbReference type="ChEBI" id="CHEBI:61560"/>
        <dbReference type="ChEBI" id="CHEBI:173112"/>
        <dbReference type="EC" id="2.7.7.7"/>
    </reaction>
</comment>
<dbReference type="InterPro" id="IPR043502">
    <property type="entry name" value="DNA/RNA_pol_sf"/>
</dbReference>
<dbReference type="InterPro" id="IPR036397">
    <property type="entry name" value="RNaseH_sf"/>
</dbReference>
<evidence type="ECO:0000256" key="6">
    <source>
        <dbReference type="ARBA" id="ARBA00023125"/>
    </source>
</evidence>
<keyword evidence="4" id="KW-0548">Nucleotidyltransferase</keyword>
<evidence type="ECO:0000259" key="9">
    <source>
        <dbReference type="Pfam" id="PF00136"/>
    </source>
</evidence>
<evidence type="ECO:0000256" key="3">
    <source>
        <dbReference type="ARBA" id="ARBA00022679"/>
    </source>
</evidence>
<evidence type="ECO:0000256" key="2">
    <source>
        <dbReference type="ARBA" id="ARBA00012417"/>
    </source>
</evidence>
<dbReference type="EC" id="2.7.7.7" evidence="2"/>
<dbReference type="Gene3D" id="1.10.132.60">
    <property type="entry name" value="DNA polymerase family B, C-terminal domain"/>
    <property type="match status" value="1"/>
</dbReference>
<feature type="domain" description="DNA-directed DNA polymerase family B multifunctional" evidence="9">
    <location>
        <begin position="502"/>
        <end position="582"/>
    </location>
</feature>
<dbReference type="Pfam" id="PF03104">
    <property type="entry name" value="DNA_pol_B_exo1"/>
    <property type="match status" value="1"/>
</dbReference>
<dbReference type="AlphaFoldDB" id="A0A6C0BE37"/>
<dbReference type="PANTHER" id="PTHR10322:SF23">
    <property type="entry name" value="DNA POLYMERASE DELTA CATALYTIC SUBUNIT"/>
    <property type="match status" value="1"/>
</dbReference>
<dbReference type="GO" id="GO:0000166">
    <property type="term" value="F:nucleotide binding"/>
    <property type="evidence" value="ECO:0007669"/>
    <property type="project" value="InterPro"/>
</dbReference>
<dbReference type="GO" id="GO:0043625">
    <property type="term" value="C:delta DNA polymerase complex"/>
    <property type="evidence" value="ECO:0007669"/>
    <property type="project" value="TreeGrafter"/>
</dbReference>
<dbReference type="GO" id="GO:0003677">
    <property type="term" value="F:DNA binding"/>
    <property type="evidence" value="ECO:0007669"/>
    <property type="project" value="UniProtKB-KW"/>
</dbReference>
<evidence type="ECO:0000256" key="1">
    <source>
        <dbReference type="ARBA" id="ARBA00005755"/>
    </source>
</evidence>
<feature type="coiled-coil region" evidence="8">
    <location>
        <begin position="729"/>
        <end position="763"/>
    </location>
</feature>
<dbReference type="SUPFAM" id="SSF53098">
    <property type="entry name" value="Ribonuclease H-like"/>
    <property type="match status" value="1"/>
</dbReference>
<dbReference type="Gene3D" id="3.30.420.10">
    <property type="entry name" value="Ribonuclease H-like superfamily/Ribonuclease H"/>
    <property type="match status" value="1"/>
</dbReference>
<keyword evidence="3" id="KW-0808">Transferase</keyword>
<organism evidence="11">
    <name type="scientific">viral metagenome</name>
    <dbReference type="NCBI Taxonomy" id="1070528"/>
    <lineage>
        <taxon>unclassified sequences</taxon>
        <taxon>metagenomes</taxon>
        <taxon>organismal metagenomes</taxon>
    </lineage>
</organism>
<keyword evidence="8" id="KW-0175">Coiled coil</keyword>
<dbReference type="Gene3D" id="3.90.1600.10">
    <property type="entry name" value="Palm domain of DNA polymerase"/>
    <property type="match status" value="2"/>
</dbReference>
<feature type="domain" description="DNA-directed DNA polymerase family B multifunctional" evidence="9">
    <location>
        <begin position="804"/>
        <end position="1116"/>
    </location>
</feature>
<dbReference type="InterPro" id="IPR042087">
    <property type="entry name" value="DNA_pol_B_thumb"/>
</dbReference>
<keyword evidence="6" id="KW-0238">DNA-binding</keyword>
<evidence type="ECO:0000256" key="5">
    <source>
        <dbReference type="ARBA" id="ARBA00022932"/>
    </source>
</evidence>
<dbReference type="SUPFAM" id="SSF56672">
    <property type="entry name" value="DNA/RNA polymerases"/>
    <property type="match status" value="1"/>
</dbReference>
<dbReference type="SMART" id="SM00486">
    <property type="entry name" value="POLBc"/>
    <property type="match status" value="1"/>
</dbReference>
<keyword evidence="5" id="KW-0239">DNA-directed DNA polymerase</keyword>
<evidence type="ECO:0000313" key="11">
    <source>
        <dbReference type="EMBL" id="QHS89849.1"/>
    </source>
</evidence>
<evidence type="ECO:0000256" key="8">
    <source>
        <dbReference type="SAM" id="Coils"/>
    </source>
</evidence>
<feature type="domain" description="DNA-directed DNA polymerase family B exonuclease" evidence="10">
    <location>
        <begin position="185"/>
        <end position="427"/>
    </location>
</feature>
<comment type="similarity">
    <text evidence="1">Belongs to the DNA polymerase type-B family.</text>
</comment>
<dbReference type="Gene3D" id="1.10.287.690">
    <property type="entry name" value="Helix hairpin bin"/>
    <property type="match status" value="1"/>
</dbReference>
<dbReference type="GO" id="GO:0003887">
    <property type="term" value="F:DNA-directed DNA polymerase activity"/>
    <property type="evidence" value="ECO:0007669"/>
    <property type="project" value="UniProtKB-KW"/>
</dbReference>
<dbReference type="InterPro" id="IPR006133">
    <property type="entry name" value="DNA-dir_DNA_pol_B_exonuc"/>
</dbReference>
<dbReference type="Pfam" id="PF00136">
    <property type="entry name" value="DNA_pol_B"/>
    <property type="match status" value="2"/>
</dbReference>
<dbReference type="GO" id="GO:0006297">
    <property type="term" value="P:nucleotide-excision repair, DNA gap filling"/>
    <property type="evidence" value="ECO:0007669"/>
    <property type="project" value="TreeGrafter"/>
</dbReference>
<dbReference type="GO" id="GO:0006287">
    <property type="term" value="P:base-excision repair, gap-filling"/>
    <property type="evidence" value="ECO:0007669"/>
    <property type="project" value="TreeGrafter"/>
</dbReference>